<dbReference type="HOGENOM" id="CLU_2784144_0_0_2"/>
<dbReference type="Proteomes" id="UP000002457">
    <property type="component" value="Chromosome"/>
</dbReference>
<evidence type="ECO:0000313" key="2">
    <source>
        <dbReference type="Proteomes" id="UP000002457"/>
    </source>
</evidence>
<accession>B8GGH9</accession>
<organism evidence="1 2">
    <name type="scientific">Methanosphaerula palustris (strain ATCC BAA-1556 / DSM 19958 / E1-9c)</name>
    <dbReference type="NCBI Taxonomy" id="521011"/>
    <lineage>
        <taxon>Archaea</taxon>
        <taxon>Methanobacteriati</taxon>
        <taxon>Methanobacteriota</taxon>
        <taxon>Stenosarchaea group</taxon>
        <taxon>Methanomicrobia</taxon>
        <taxon>Methanomicrobiales</taxon>
        <taxon>Methanoregulaceae</taxon>
        <taxon>Methanosphaerula</taxon>
    </lineage>
</organism>
<dbReference type="AlphaFoldDB" id="B8GGH9"/>
<protein>
    <submittedName>
        <fullName evidence="1">Uncharacterized protein</fullName>
    </submittedName>
</protein>
<evidence type="ECO:0000313" key="1">
    <source>
        <dbReference type="EMBL" id="ACL16234.1"/>
    </source>
</evidence>
<reference evidence="1 2" key="1">
    <citation type="journal article" date="2015" name="Genome Announc.">
        <title>Complete Genome Sequence of Methanosphaerula palustris E1-9CT, a Hydrogenotrophic Methanogen Isolated from a Minerotrophic Fen Peatland.</title>
        <authorList>
            <person name="Cadillo-Quiroz H."/>
            <person name="Browne P."/>
            <person name="Kyrpides N."/>
            <person name="Woyke T."/>
            <person name="Goodwin L."/>
            <person name="Detter C."/>
            <person name="Yavitt J.B."/>
            <person name="Zinder S.H."/>
        </authorList>
    </citation>
    <scope>NUCLEOTIDE SEQUENCE [LARGE SCALE GENOMIC DNA]</scope>
    <source>
        <strain evidence="2">ATCC BAA-1556 / DSM 19958 / E1-9c</strain>
    </source>
</reference>
<keyword evidence="2" id="KW-1185">Reference proteome</keyword>
<gene>
    <name evidence="1" type="ordered locus">Mpal_0876</name>
</gene>
<proteinExistence type="predicted"/>
<name>B8GGH9_METPE</name>
<sequence length="68" mass="7951">MQNDSPFVPPENIIFQFTPHSDLNFWTGGGSIIVPHRSWKCQENDQNNRYHITYEMTTMVHTSTARIL</sequence>
<dbReference type="KEGG" id="mpl:Mpal_0876"/>
<dbReference type="EMBL" id="CP001338">
    <property type="protein sequence ID" value="ACL16234.1"/>
    <property type="molecule type" value="Genomic_DNA"/>
</dbReference>